<dbReference type="InterPro" id="IPR008271">
    <property type="entry name" value="Ser/Thr_kinase_AS"/>
</dbReference>
<evidence type="ECO:0000256" key="1">
    <source>
        <dbReference type="ARBA" id="ARBA00022741"/>
    </source>
</evidence>
<dbReference type="Gene3D" id="3.30.200.20">
    <property type="entry name" value="Phosphorylase Kinase, domain 1"/>
    <property type="match status" value="1"/>
</dbReference>
<dbReference type="GO" id="GO:0005737">
    <property type="term" value="C:cytoplasm"/>
    <property type="evidence" value="ECO:0007669"/>
    <property type="project" value="TreeGrafter"/>
</dbReference>
<dbReference type="AlphaFoldDB" id="A0A158QV41"/>
<dbReference type="STRING" id="53468.A0A158QV41"/>
<gene>
    <name evidence="5" type="ORF">MCOS_LOCUS7225</name>
</gene>
<keyword evidence="2" id="KW-0067">ATP-binding</keyword>
<dbReference type="GO" id="GO:0005524">
    <property type="term" value="F:ATP binding"/>
    <property type="evidence" value="ECO:0007669"/>
    <property type="project" value="UniProtKB-KW"/>
</dbReference>
<dbReference type="GO" id="GO:0035556">
    <property type="term" value="P:intracellular signal transduction"/>
    <property type="evidence" value="ECO:0007669"/>
    <property type="project" value="TreeGrafter"/>
</dbReference>
<dbReference type="GO" id="GO:0050321">
    <property type="term" value="F:tau-protein kinase activity"/>
    <property type="evidence" value="ECO:0007669"/>
    <property type="project" value="TreeGrafter"/>
</dbReference>
<name>A0A158QV41_MESCO</name>
<evidence type="ECO:0000313" key="5">
    <source>
        <dbReference type="EMBL" id="VDD81222.1"/>
    </source>
</evidence>
<dbReference type="PANTHER" id="PTHR24346">
    <property type="entry name" value="MAP/MICROTUBULE AFFINITY-REGULATING KINASE"/>
    <property type="match status" value="1"/>
</dbReference>
<accession>A0A158QV41</accession>
<dbReference type="Proteomes" id="UP000267029">
    <property type="component" value="Unassembled WGS sequence"/>
</dbReference>
<evidence type="ECO:0000256" key="3">
    <source>
        <dbReference type="SAM" id="MobiDB-lite"/>
    </source>
</evidence>
<keyword evidence="1" id="KW-0547">Nucleotide-binding</keyword>
<evidence type="ECO:0000313" key="6">
    <source>
        <dbReference type="Proteomes" id="UP000267029"/>
    </source>
</evidence>
<feature type="region of interest" description="Disordered" evidence="3">
    <location>
        <begin position="482"/>
        <end position="514"/>
    </location>
</feature>
<dbReference type="InterPro" id="IPR000719">
    <property type="entry name" value="Prot_kinase_dom"/>
</dbReference>
<dbReference type="PROSITE" id="PS50011">
    <property type="entry name" value="PROTEIN_KINASE_DOM"/>
    <property type="match status" value="1"/>
</dbReference>
<dbReference type="Gene3D" id="1.10.510.10">
    <property type="entry name" value="Transferase(Phosphotransferase) domain 1"/>
    <property type="match status" value="1"/>
</dbReference>
<feature type="region of interest" description="Disordered" evidence="3">
    <location>
        <begin position="109"/>
        <end position="145"/>
    </location>
</feature>
<dbReference type="PANTHER" id="PTHR24346:SF49">
    <property type="entry name" value="NIM1 SERINE_THREONINE PROTEIN KINASE"/>
    <property type="match status" value="1"/>
</dbReference>
<dbReference type="OrthoDB" id="193931at2759"/>
<proteinExistence type="predicted"/>
<dbReference type="GO" id="GO:0000226">
    <property type="term" value="P:microtubule cytoskeleton organization"/>
    <property type="evidence" value="ECO:0007669"/>
    <property type="project" value="TreeGrafter"/>
</dbReference>
<dbReference type="SMART" id="SM00220">
    <property type="entry name" value="S_TKc"/>
    <property type="match status" value="1"/>
</dbReference>
<protein>
    <recommendedName>
        <fullName evidence="4">Protein kinase domain-containing protein</fullName>
    </recommendedName>
</protein>
<feature type="compositionally biased region" description="Low complexity" evidence="3">
    <location>
        <begin position="109"/>
        <end position="118"/>
    </location>
</feature>
<dbReference type="Pfam" id="PF00069">
    <property type="entry name" value="Pkinase"/>
    <property type="match status" value="1"/>
</dbReference>
<dbReference type="InterPro" id="IPR011009">
    <property type="entry name" value="Kinase-like_dom_sf"/>
</dbReference>
<organism evidence="5 6">
    <name type="scientific">Mesocestoides corti</name>
    <name type="common">Flatworm</name>
    <dbReference type="NCBI Taxonomy" id="53468"/>
    <lineage>
        <taxon>Eukaryota</taxon>
        <taxon>Metazoa</taxon>
        <taxon>Spiralia</taxon>
        <taxon>Lophotrochozoa</taxon>
        <taxon>Platyhelminthes</taxon>
        <taxon>Cestoda</taxon>
        <taxon>Eucestoda</taxon>
        <taxon>Cyclophyllidea</taxon>
        <taxon>Mesocestoididae</taxon>
        <taxon>Mesocestoides</taxon>
    </lineage>
</organism>
<feature type="domain" description="Protein kinase" evidence="4">
    <location>
        <begin position="1"/>
        <end position="284"/>
    </location>
</feature>
<dbReference type="SUPFAM" id="SSF56112">
    <property type="entry name" value="Protein kinase-like (PK-like)"/>
    <property type="match status" value="1"/>
</dbReference>
<dbReference type="PROSITE" id="PS00108">
    <property type="entry name" value="PROTEIN_KINASE_ST"/>
    <property type="match status" value="1"/>
</dbReference>
<dbReference type="EMBL" id="UXSR01005340">
    <property type="protein sequence ID" value="VDD81222.1"/>
    <property type="molecule type" value="Genomic_DNA"/>
</dbReference>
<evidence type="ECO:0000256" key="2">
    <source>
        <dbReference type="ARBA" id="ARBA00022840"/>
    </source>
</evidence>
<reference evidence="5 6" key="1">
    <citation type="submission" date="2018-10" db="EMBL/GenBank/DDBJ databases">
        <authorList>
            <consortium name="Pathogen Informatics"/>
        </authorList>
    </citation>
    <scope>NUCLEOTIDE SEQUENCE [LARGE SCALE GENOMIC DNA]</scope>
</reference>
<evidence type="ECO:0000259" key="4">
    <source>
        <dbReference type="PROSITE" id="PS50011"/>
    </source>
</evidence>
<feature type="compositionally biased region" description="Polar residues" evidence="3">
    <location>
        <begin position="128"/>
        <end position="145"/>
    </location>
</feature>
<keyword evidence="6" id="KW-1185">Reference proteome</keyword>
<sequence>MISGEYLEKVAVKIIDKTKTDAAARRLIFREVAVLDRLHHPNIIRLYEASDRVADATEHRDGHEHNIVHRDIKAENVFFSMRSPIVDPEGGQTNHRLVSGRYPWECGSSYSTSSTSTTRRQGHRSDTISKSSRASSGESQHAESNQSLLYSPNFYRVKIGDFGFSKTINNSDQQLTTFCGSPPYAAPELFNSSSYLGPPVDMWAMGVLLYYMLVGCLPFRGRTVTQLRKAILEGTAGGGLVHVPPRVSQGAAALIRKLLSRNPKTRPRAAKLIEEATRVASPLRPLSVDRLVATGGNYCWRRTQPWLAKQVFPAEYPRFSMQPGSLDACSALADASKRASRILLSPSLMPAGKRPEVAHETSLSTRTSASGHLDVNPGVAITNAKSTTDLNERVNTRMMSASEDVIAQSEVEAARLLLQLGIASDRLGDHRNSDARSSITGAYRIMLHQLQRFLKARLNNKNLVEITPSFLFCKMSEIEQSSAVPRRRHRVGNQHGNSSQPGNVVKATNEEVAL</sequence>